<evidence type="ECO:0000256" key="5">
    <source>
        <dbReference type="SAM" id="MobiDB-lite"/>
    </source>
</evidence>
<name>A0A7U2HXK8_PHANO</name>
<sequence>MQQELHAQKNSATKPSMMLENFFFSPEVPAYVTFDKLVEAAANSPRLSRRTMTAPRPVPASVRPSAPPEDENHCRSDLPWHHASSNRLVLAAANSPRIAPKQIQVPAVLECQDEDCSATSMQRPRLVSQPPFRAGAHSLRPARRVTLAPRPSSPPLTEDEEAAYTSRPQIRRPPTQHQFSAFLGEDHKNNHEGGVQALRPSRFQRLKAKLKKTLRRAKDFAIFKSVPSLRPTYWSDKIPVAAVTAVCIVLCVGIVIAYNDTSLLKILSGFSGDAAAVAASPYVIAMKDIGITGLPHLTNAPPCTSIFSASNAYTYYGTRSRHALSLDGHASKALRKCTKSGIPIYCLIGTCIFLFLGFLNVSSSSAKVLTCFTSIVTAAQIIDHIVICITYLFFYRACKPQGVDRRAMPYYAYF</sequence>
<feature type="domain" description="Amino acid permease/ SLC12A" evidence="7">
    <location>
        <begin position="244"/>
        <end position="411"/>
    </location>
</feature>
<feature type="transmembrane region" description="Helical" evidence="6">
    <location>
        <begin position="342"/>
        <end position="361"/>
    </location>
</feature>
<feature type="region of interest" description="Disordered" evidence="5">
    <location>
        <begin position="45"/>
        <end position="74"/>
    </location>
</feature>
<keyword evidence="2 6" id="KW-0812">Transmembrane</keyword>
<feature type="region of interest" description="Disordered" evidence="5">
    <location>
        <begin position="131"/>
        <end position="171"/>
    </location>
</feature>
<protein>
    <recommendedName>
        <fullName evidence="7">Amino acid permease/ SLC12A domain-containing protein</fullName>
    </recommendedName>
</protein>
<comment type="subcellular location">
    <subcellularLocation>
        <location evidence="1">Membrane</location>
        <topology evidence="1">Multi-pass membrane protein</topology>
    </subcellularLocation>
</comment>
<reference evidence="9" key="1">
    <citation type="journal article" date="2021" name="BMC Genomics">
        <title>Chromosome-level genome assembly and manually-curated proteome of model necrotroph Parastagonospora nodorum Sn15 reveals a genome-wide trove of candidate effector homologs, and redundancy of virulence-related functions within an accessory chromosome.</title>
        <authorList>
            <person name="Bertazzoni S."/>
            <person name="Jones D.A.B."/>
            <person name="Phan H.T."/>
            <person name="Tan K.-C."/>
            <person name="Hane J.K."/>
        </authorList>
    </citation>
    <scope>NUCLEOTIDE SEQUENCE [LARGE SCALE GENOMIC DNA]</scope>
    <source>
        <strain evidence="9">SN15 / ATCC MYA-4574 / FGSC 10173)</strain>
    </source>
</reference>
<evidence type="ECO:0000256" key="1">
    <source>
        <dbReference type="ARBA" id="ARBA00004141"/>
    </source>
</evidence>
<feature type="transmembrane region" description="Helical" evidence="6">
    <location>
        <begin position="381"/>
        <end position="398"/>
    </location>
</feature>
<evidence type="ECO:0000259" key="7">
    <source>
        <dbReference type="Pfam" id="PF00324"/>
    </source>
</evidence>
<keyword evidence="3 6" id="KW-1133">Transmembrane helix</keyword>
<evidence type="ECO:0000313" key="9">
    <source>
        <dbReference type="Proteomes" id="UP000663193"/>
    </source>
</evidence>
<evidence type="ECO:0000256" key="4">
    <source>
        <dbReference type="ARBA" id="ARBA00023136"/>
    </source>
</evidence>
<keyword evidence="4 6" id="KW-0472">Membrane</keyword>
<dbReference type="AlphaFoldDB" id="A0A7U2HXK8"/>
<dbReference type="InterPro" id="IPR050524">
    <property type="entry name" value="APC_YAT"/>
</dbReference>
<evidence type="ECO:0000256" key="3">
    <source>
        <dbReference type="ARBA" id="ARBA00022989"/>
    </source>
</evidence>
<evidence type="ECO:0000313" key="8">
    <source>
        <dbReference type="EMBL" id="QRC94109.1"/>
    </source>
</evidence>
<organism evidence="8 9">
    <name type="scientific">Phaeosphaeria nodorum (strain SN15 / ATCC MYA-4574 / FGSC 10173)</name>
    <name type="common">Glume blotch fungus</name>
    <name type="synonym">Parastagonospora nodorum</name>
    <dbReference type="NCBI Taxonomy" id="321614"/>
    <lineage>
        <taxon>Eukaryota</taxon>
        <taxon>Fungi</taxon>
        <taxon>Dikarya</taxon>
        <taxon>Ascomycota</taxon>
        <taxon>Pezizomycotina</taxon>
        <taxon>Dothideomycetes</taxon>
        <taxon>Pleosporomycetidae</taxon>
        <taxon>Pleosporales</taxon>
        <taxon>Pleosporineae</taxon>
        <taxon>Phaeosphaeriaceae</taxon>
        <taxon>Parastagonospora</taxon>
    </lineage>
</organism>
<keyword evidence="9" id="KW-1185">Reference proteome</keyword>
<dbReference type="OrthoDB" id="3637027at2759"/>
<accession>A0A7U2HXK8</accession>
<dbReference type="GO" id="GO:0055085">
    <property type="term" value="P:transmembrane transport"/>
    <property type="evidence" value="ECO:0007669"/>
    <property type="project" value="InterPro"/>
</dbReference>
<evidence type="ECO:0000256" key="2">
    <source>
        <dbReference type="ARBA" id="ARBA00022692"/>
    </source>
</evidence>
<dbReference type="PANTHER" id="PTHR43341">
    <property type="entry name" value="AMINO ACID PERMEASE"/>
    <property type="match status" value="1"/>
</dbReference>
<dbReference type="Proteomes" id="UP000663193">
    <property type="component" value="Chromosome 4"/>
</dbReference>
<gene>
    <name evidence="8" type="ORF">JI435_430230</name>
</gene>
<dbReference type="Pfam" id="PF00324">
    <property type="entry name" value="AA_permease"/>
    <property type="match status" value="1"/>
</dbReference>
<dbReference type="VEuPathDB" id="FungiDB:JI435_430230"/>
<dbReference type="PANTHER" id="PTHR43341:SF6">
    <property type="entry name" value="AMINO ACID TRANSPORTER (EUROFUNG)"/>
    <property type="match status" value="1"/>
</dbReference>
<dbReference type="GO" id="GO:0016020">
    <property type="term" value="C:membrane"/>
    <property type="evidence" value="ECO:0007669"/>
    <property type="project" value="UniProtKB-SubCell"/>
</dbReference>
<dbReference type="EMBL" id="CP069026">
    <property type="protein sequence ID" value="QRC94109.1"/>
    <property type="molecule type" value="Genomic_DNA"/>
</dbReference>
<feature type="transmembrane region" description="Helical" evidence="6">
    <location>
        <begin position="238"/>
        <end position="258"/>
    </location>
</feature>
<proteinExistence type="predicted"/>
<dbReference type="InterPro" id="IPR004841">
    <property type="entry name" value="AA-permease/SLC12A_dom"/>
</dbReference>
<dbReference type="Gene3D" id="1.20.1740.10">
    <property type="entry name" value="Amino acid/polyamine transporter I"/>
    <property type="match status" value="1"/>
</dbReference>
<evidence type="ECO:0000256" key="6">
    <source>
        <dbReference type="SAM" id="Phobius"/>
    </source>
</evidence>